<dbReference type="PANTHER" id="PTHR36435">
    <property type="entry name" value="SLR1288 PROTEIN"/>
    <property type="match status" value="1"/>
</dbReference>
<evidence type="ECO:0000259" key="2">
    <source>
        <dbReference type="Pfam" id="PF02517"/>
    </source>
</evidence>
<evidence type="ECO:0000313" key="4">
    <source>
        <dbReference type="Proteomes" id="UP000184130"/>
    </source>
</evidence>
<dbReference type="AlphaFoldDB" id="A0A1M6SYY7"/>
<dbReference type="Proteomes" id="UP000184130">
    <property type="component" value="Unassembled WGS sequence"/>
</dbReference>
<feature type="transmembrane region" description="Helical" evidence="1">
    <location>
        <begin position="117"/>
        <end position="134"/>
    </location>
</feature>
<feature type="transmembrane region" description="Helical" evidence="1">
    <location>
        <begin position="41"/>
        <end position="61"/>
    </location>
</feature>
<feature type="domain" description="CAAX prenyl protease 2/Lysostaphin resistance protein A-like" evidence="2">
    <location>
        <begin position="116"/>
        <end position="202"/>
    </location>
</feature>
<feature type="transmembrane region" description="Helical" evidence="1">
    <location>
        <begin position="146"/>
        <end position="163"/>
    </location>
</feature>
<dbReference type="GO" id="GO:0004175">
    <property type="term" value="F:endopeptidase activity"/>
    <property type="evidence" value="ECO:0007669"/>
    <property type="project" value="UniProtKB-ARBA"/>
</dbReference>
<dbReference type="InterPro" id="IPR052710">
    <property type="entry name" value="CAAX_protease"/>
</dbReference>
<dbReference type="OrthoDB" id="158986at2"/>
<dbReference type="PANTHER" id="PTHR36435:SF1">
    <property type="entry name" value="CAAX AMINO TERMINAL PROTEASE FAMILY PROTEIN"/>
    <property type="match status" value="1"/>
</dbReference>
<dbReference type="RefSeq" id="WP_073205840.1">
    <property type="nucleotide sequence ID" value="NZ_FRBD01000004.1"/>
</dbReference>
<dbReference type="Pfam" id="PF02517">
    <property type="entry name" value="Rce1-like"/>
    <property type="match status" value="1"/>
</dbReference>
<gene>
    <name evidence="3" type="ORF">SAMN05216463_104126</name>
</gene>
<feature type="transmembrane region" description="Helical" evidence="1">
    <location>
        <begin position="197"/>
        <end position="214"/>
    </location>
</feature>
<dbReference type="EMBL" id="FRBD01000004">
    <property type="protein sequence ID" value="SHK49931.1"/>
    <property type="molecule type" value="Genomic_DNA"/>
</dbReference>
<accession>A0A1M6SYY7</accession>
<reference evidence="3 4" key="1">
    <citation type="submission" date="2016-11" db="EMBL/GenBank/DDBJ databases">
        <authorList>
            <person name="Jaros S."/>
            <person name="Januszkiewicz K."/>
            <person name="Wedrychowicz H."/>
        </authorList>
    </citation>
    <scope>NUCLEOTIDE SEQUENCE [LARGE SCALE GENOMIC DNA]</scope>
    <source>
        <strain evidence="3 4">KHT3</strain>
    </source>
</reference>
<sequence>MKKALFYTIIFAAIQMVIGAIVMAVWKIVTHEEPQSSVPCLIVASVVTDIVVIALFLKLKWSVVSPNWIRTRPWSVLLWCCVASIGMLVPSQWLQESMPELPNWAEDLFVGLMKNPWGYVVIGLAAPFVEELAIRGAVLRELLKWNENHWVGITISAVLFALIHANPAQMPHAFLAGLLLGWLYYRSGSILPGVMVHWVNNSVAFGVGHVMMAIDPASKGDITLLQMFGSDARVMMAIGCSLLMFVPAIYQLNLRMKKA</sequence>
<feature type="transmembrane region" description="Helical" evidence="1">
    <location>
        <begin position="5"/>
        <end position="29"/>
    </location>
</feature>
<keyword evidence="1" id="KW-0812">Transmembrane</keyword>
<evidence type="ECO:0000313" key="3">
    <source>
        <dbReference type="EMBL" id="SHK49931.1"/>
    </source>
</evidence>
<feature type="transmembrane region" description="Helical" evidence="1">
    <location>
        <begin position="234"/>
        <end position="252"/>
    </location>
</feature>
<dbReference type="GO" id="GO:0080120">
    <property type="term" value="P:CAAX-box protein maturation"/>
    <property type="evidence" value="ECO:0007669"/>
    <property type="project" value="UniProtKB-ARBA"/>
</dbReference>
<keyword evidence="1" id="KW-0472">Membrane</keyword>
<feature type="transmembrane region" description="Helical" evidence="1">
    <location>
        <begin position="73"/>
        <end position="94"/>
    </location>
</feature>
<proteinExistence type="predicted"/>
<organism evidence="3 4">
    <name type="scientific">Xylanibacter ruminicola</name>
    <name type="common">Prevotella ruminicola</name>
    <dbReference type="NCBI Taxonomy" id="839"/>
    <lineage>
        <taxon>Bacteria</taxon>
        <taxon>Pseudomonadati</taxon>
        <taxon>Bacteroidota</taxon>
        <taxon>Bacteroidia</taxon>
        <taxon>Bacteroidales</taxon>
        <taxon>Prevotellaceae</taxon>
        <taxon>Xylanibacter</taxon>
    </lineage>
</organism>
<name>A0A1M6SYY7_XYLRU</name>
<keyword evidence="1" id="KW-1133">Transmembrane helix</keyword>
<feature type="transmembrane region" description="Helical" evidence="1">
    <location>
        <begin position="169"/>
        <end position="185"/>
    </location>
</feature>
<evidence type="ECO:0000256" key="1">
    <source>
        <dbReference type="SAM" id="Phobius"/>
    </source>
</evidence>
<protein>
    <recommendedName>
        <fullName evidence="2">CAAX prenyl protease 2/Lysostaphin resistance protein A-like domain-containing protein</fullName>
    </recommendedName>
</protein>
<dbReference type="InterPro" id="IPR003675">
    <property type="entry name" value="Rce1/LyrA-like_dom"/>
</dbReference>